<gene>
    <name evidence="2" type="ORF">BN587_02084</name>
</gene>
<proteinExistence type="predicted"/>
<organism evidence="2">
    <name type="scientific">Phascolarctobacterium succinatutens CAG:287</name>
    <dbReference type="NCBI Taxonomy" id="1263101"/>
    <lineage>
        <taxon>Bacteria</taxon>
        <taxon>Bacillati</taxon>
        <taxon>Bacillota</taxon>
        <taxon>Negativicutes</taxon>
        <taxon>Acidaminococcales</taxon>
        <taxon>Acidaminococcaceae</taxon>
        <taxon>Phascolarctobacterium</taxon>
    </lineage>
</organism>
<sequence length="234" mass="25811">MAKGIIYLMSTAVPGLIKIGKTTMANYSQRMYNLESNGYRNVSSLKRVFAIEVEGYDEKELLLHTIFEKSRVADAELFAIDVNVVIQLLSSFEGTVVFPISETKQEIFEAATENITCGIIPDGVYYFARKKKSDNKLVKATVRVINGYWTLLKGSSLGIHEDIGTSNKSRKLRTQLPMDANGVLLDDFSLGDCSPSCAGSVVLNQSCDGWIEWKNAAGKTIDIYRKSALGTEAD</sequence>
<evidence type="ECO:0000313" key="2">
    <source>
        <dbReference type="EMBL" id="CDD10647.1"/>
    </source>
</evidence>
<dbReference type="InterPro" id="IPR018306">
    <property type="entry name" value="Phage_T5_Orf172_DNA-bd"/>
</dbReference>
<name>R6XWK0_9FIRM</name>
<dbReference type="EMBL" id="CBGL010000045">
    <property type="protein sequence ID" value="CDD10647.1"/>
    <property type="molecule type" value="Genomic_DNA"/>
</dbReference>
<reference evidence="2" key="1">
    <citation type="submission" date="2012-11" db="EMBL/GenBank/DDBJ databases">
        <title>Dependencies among metagenomic species, viruses, plasmids and units of genetic variation.</title>
        <authorList>
            <person name="Nielsen H.B."/>
            <person name="Almeida M."/>
            <person name="Juncker A.S."/>
            <person name="Rasmussen S."/>
            <person name="Li J."/>
            <person name="Sunagawa S."/>
            <person name="Plichta D."/>
            <person name="Gautier L."/>
            <person name="Le Chatelier E."/>
            <person name="Peletier E."/>
            <person name="Bonde I."/>
            <person name="Nielsen T."/>
            <person name="Manichanh C."/>
            <person name="Arumugam M."/>
            <person name="Batto J."/>
            <person name="Santos M.B.Q.D."/>
            <person name="Blom N."/>
            <person name="Borruel N."/>
            <person name="Burgdorf K.S."/>
            <person name="Boumezbeur F."/>
            <person name="Casellas F."/>
            <person name="Dore J."/>
            <person name="Guarner F."/>
            <person name="Hansen T."/>
            <person name="Hildebrand F."/>
            <person name="Kaas R.S."/>
            <person name="Kennedy S."/>
            <person name="Kristiansen K."/>
            <person name="Kultima J.R."/>
            <person name="Leonard P."/>
            <person name="Levenez F."/>
            <person name="Lund O."/>
            <person name="Moumen B."/>
            <person name="Le Paslier D."/>
            <person name="Pons N."/>
            <person name="Pedersen O."/>
            <person name="Prifti E."/>
            <person name="Qin J."/>
            <person name="Raes J."/>
            <person name="Tap J."/>
            <person name="Tims S."/>
            <person name="Ussery D.W."/>
            <person name="Yamada T."/>
            <person name="MetaHit consortium"/>
            <person name="Renault P."/>
            <person name="Sicheritz-Ponten T."/>
            <person name="Bork P."/>
            <person name="Wang J."/>
            <person name="Brunak S."/>
            <person name="Ehrlich S.D."/>
        </authorList>
    </citation>
    <scope>NUCLEOTIDE SEQUENCE [LARGE SCALE GENOMIC DNA]</scope>
</reference>
<dbReference type="Proteomes" id="UP000014937">
    <property type="component" value="Unassembled WGS sequence"/>
</dbReference>
<accession>R6XWK0</accession>
<dbReference type="SMART" id="SM00974">
    <property type="entry name" value="T5orf172"/>
    <property type="match status" value="1"/>
</dbReference>
<feature type="domain" description="Bacteriophage T5 Orf172 DNA-binding" evidence="1">
    <location>
        <begin position="11"/>
        <end position="92"/>
    </location>
</feature>
<comment type="caution">
    <text evidence="2">The sequence shown here is derived from an EMBL/GenBank/DDBJ whole genome shotgun (WGS) entry which is preliminary data.</text>
</comment>
<dbReference type="RefSeq" id="WP_021721107.1">
    <property type="nucleotide sequence ID" value="NZ_FR892827.1"/>
</dbReference>
<dbReference type="AlphaFoldDB" id="R6XWK0"/>
<dbReference type="Pfam" id="PF10544">
    <property type="entry name" value="T5orf172"/>
    <property type="match status" value="1"/>
</dbReference>
<protein>
    <recommendedName>
        <fullName evidence="1">Bacteriophage T5 Orf172 DNA-binding domain-containing protein</fullName>
    </recommendedName>
</protein>
<evidence type="ECO:0000259" key="1">
    <source>
        <dbReference type="SMART" id="SM00974"/>
    </source>
</evidence>
<dbReference type="HOGENOM" id="CLU_1228959_0_0_9"/>